<dbReference type="Proteomes" id="UP000477311">
    <property type="component" value="Unassembled WGS sequence"/>
</dbReference>
<dbReference type="NCBIfam" id="TIGR02532">
    <property type="entry name" value="IV_pilin_GFxxxE"/>
    <property type="match status" value="1"/>
</dbReference>
<evidence type="ECO:0000313" key="3">
    <source>
        <dbReference type="Proteomes" id="UP000477311"/>
    </source>
</evidence>
<gene>
    <name evidence="2" type="ORF">G4L39_05435</name>
</gene>
<dbReference type="EMBL" id="JAAKYA010000032">
    <property type="protein sequence ID" value="NGO38837.1"/>
    <property type="molecule type" value="Genomic_DNA"/>
</dbReference>
<sequence length="267" mass="29884">MQRGTRVVRSAFTLIELLVVIAIIAILAGMLLPALAKAKDRAQRIACNNNLRQVGMGVHMYAGDNDDVLPQCNWPQGQNPWQTYEACRVVPGTPNLTRGPYALGSLFFSKVVPDAKVFYCPSGSKVSQIWTYEYYSRDFPWPSTPRDSGDDNVRCGYNYYPQSRTLELAARGIYLPALVYDPQTRNVARMKVSQMDPTKSMSTDLLHNINAAAHKDRGVAGINALFGDGHVRFQSARANPAAFDPSIWENLGSDAFNFRRLMYLWQP</sequence>
<dbReference type="InterPro" id="IPR045584">
    <property type="entry name" value="Pilin-like"/>
</dbReference>
<dbReference type="Gene3D" id="3.30.700.10">
    <property type="entry name" value="Glycoprotein, Type 4 Pilin"/>
    <property type="match status" value="1"/>
</dbReference>
<keyword evidence="3" id="KW-1185">Reference proteome</keyword>
<organism evidence="2 3">
    <name type="scientific">Limisphaera ngatamarikiensis</name>
    <dbReference type="NCBI Taxonomy" id="1324935"/>
    <lineage>
        <taxon>Bacteria</taxon>
        <taxon>Pseudomonadati</taxon>
        <taxon>Verrucomicrobiota</taxon>
        <taxon>Verrucomicrobiia</taxon>
        <taxon>Limisphaerales</taxon>
        <taxon>Limisphaeraceae</taxon>
        <taxon>Limisphaera</taxon>
    </lineage>
</organism>
<keyword evidence="1" id="KW-0472">Membrane</keyword>
<dbReference type="SUPFAM" id="SSF54523">
    <property type="entry name" value="Pili subunits"/>
    <property type="match status" value="1"/>
</dbReference>
<dbReference type="AlphaFoldDB" id="A0A6M1RN20"/>
<comment type="caution">
    <text evidence="2">The sequence shown here is derived from an EMBL/GenBank/DDBJ whole genome shotgun (WGS) entry which is preliminary data.</text>
</comment>
<reference evidence="2 3" key="1">
    <citation type="submission" date="2020-02" db="EMBL/GenBank/DDBJ databases">
        <title>Draft genome sequence of Limisphaera ngatamarikiensis NGM72.4T, a thermophilic Verrucomicrobia grouped in subdivision 3.</title>
        <authorList>
            <person name="Carere C.R."/>
            <person name="Steen J."/>
            <person name="Hugenholtz P."/>
            <person name="Stott M.B."/>
        </authorList>
    </citation>
    <scope>NUCLEOTIDE SEQUENCE [LARGE SCALE GENOMIC DNA]</scope>
    <source>
        <strain evidence="2 3">NGM72.4</strain>
    </source>
</reference>
<protein>
    <submittedName>
        <fullName evidence="2">Type II secretion system protein</fullName>
    </submittedName>
</protein>
<feature type="transmembrane region" description="Helical" evidence="1">
    <location>
        <begin position="12"/>
        <end position="36"/>
    </location>
</feature>
<name>A0A6M1RN20_9BACT</name>
<dbReference type="InterPro" id="IPR027558">
    <property type="entry name" value="Pre_pil_HX9DG_C"/>
</dbReference>
<dbReference type="Pfam" id="PF07963">
    <property type="entry name" value="N_methyl"/>
    <property type="match status" value="1"/>
</dbReference>
<accession>A0A6M1RN20</accession>
<dbReference type="PANTHER" id="PTHR30093:SF2">
    <property type="entry name" value="TYPE II SECRETION SYSTEM PROTEIN H"/>
    <property type="match status" value="1"/>
</dbReference>
<keyword evidence="1" id="KW-0812">Transmembrane</keyword>
<keyword evidence="1" id="KW-1133">Transmembrane helix</keyword>
<dbReference type="PANTHER" id="PTHR30093">
    <property type="entry name" value="GENERAL SECRETION PATHWAY PROTEIN G"/>
    <property type="match status" value="1"/>
</dbReference>
<dbReference type="InterPro" id="IPR012902">
    <property type="entry name" value="N_methyl_site"/>
</dbReference>
<dbReference type="NCBIfam" id="TIGR04294">
    <property type="entry name" value="pre_pil_HX9DG"/>
    <property type="match status" value="1"/>
</dbReference>
<evidence type="ECO:0000313" key="2">
    <source>
        <dbReference type="EMBL" id="NGO38837.1"/>
    </source>
</evidence>
<proteinExistence type="predicted"/>
<evidence type="ECO:0000256" key="1">
    <source>
        <dbReference type="SAM" id="Phobius"/>
    </source>
</evidence>